<keyword evidence="4" id="KW-0597">Phosphoprotein</keyword>
<evidence type="ECO:0000256" key="3">
    <source>
        <dbReference type="ARBA" id="ARBA00022448"/>
    </source>
</evidence>
<dbReference type="Proteomes" id="UP000267081">
    <property type="component" value="Unassembled WGS sequence"/>
</dbReference>
<evidence type="ECO:0000256" key="4">
    <source>
        <dbReference type="ARBA" id="ARBA00022553"/>
    </source>
</evidence>
<feature type="domain" description="PTS EIIA type-2" evidence="13">
    <location>
        <begin position="145"/>
        <end position="284"/>
    </location>
</feature>
<dbReference type="PROSITE" id="PS00372">
    <property type="entry name" value="PTS_EIIA_TYPE_2_HIS"/>
    <property type="match status" value="1"/>
</dbReference>
<reference evidence="14 15" key="1">
    <citation type="submission" date="2018-12" db="EMBL/GenBank/DDBJ databases">
        <title>Amycolatopsis eburnea sp. nov. actinomycete associate with arbuscular mycorrhiza fungal spore.</title>
        <authorList>
            <person name="Lumyong S."/>
            <person name="Chaiya L."/>
        </authorList>
    </citation>
    <scope>NUCLEOTIDE SEQUENCE [LARGE SCALE GENOMIC DNA]</scope>
    <source>
        <strain evidence="14 15">GLM-1</strain>
    </source>
</reference>
<dbReference type="Pfam" id="PF00359">
    <property type="entry name" value="PTS_EIIA_2"/>
    <property type="match status" value="1"/>
</dbReference>
<evidence type="ECO:0000256" key="1">
    <source>
        <dbReference type="ARBA" id="ARBA00002434"/>
    </source>
</evidence>
<keyword evidence="7" id="KW-0598">Phosphotransferase system</keyword>
<dbReference type="GO" id="GO:0009401">
    <property type="term" value="P:phosphoenolpyruvate-dependent sugar phosphotransferase system"/>
    <property type="evidence" value="ECO:0007669"/>
    <property type="project" value="UniProtKB-KW"/>
</dbReference>
<dbReference type="PROSITE" id="PS51094">
    <property type="entry name" value="PTS_EIIA_TYPE_2"/>
    <property type="match status" value="1"/>
</dbReference>
<organism evidence="14 15">
    <name type="scientific">Amycolatopsis eburnea</name>
    <dbReference type="NCBI Taxonomy" id="2267691"/>
    <lineage>
        <taxon>Bacteria</taxon>
        <taxon>Bacillati</taxon>
        <taxon>Actinomycetota</taxon>
        <taxon>Actinomycetes</taxon>
        <taxon>Pseudonocardiales</taxon>
        <taxon>Pseudonocardiaceae</taxon>
        <taxon>Amycolatopsis</taxon>
    </lineage>
</organism>
<evidence type="ECO:0000256" key="12">
    <source>
        <dbReference type="SAM" id="MobiDB-lite"/>
    </source>
</evidence>
<dbReference type="Gene3D" id="3.40.930.10">
    <property type="entry name" value="Mannitol-specific EII, Chain A"/>
    <property type="match status" value="1"/>
</dbReference>
<sequence length="284" mass="30604">MPLAERGGPRPVGEHPQFPVPARQLGPGRCPHPTPNSHSSPVRARSPEPVPAGSQPGPSAGRARHRPRPGRGPGFPQTCPEILDNGERADIRSVFAQFCEWCDARPGFRRIAPPCRTVSAHDDVTRPSFPPSPGKNPSVTNEKVLPLRVHAVELGVAATTRWEALAHIGNAFESAGSVHAGYRDSLHARERRASTYLGYGIAVPHGLRIHDYLLVNPGLVVTRFTDPVPWDGEKVSLCISIAASAAAHVEILCRITALLVHPAHLDVLRASEDPGEITRILQDA</sequence>
<dbReference type="EMBL" id="RSEC01000046">
    <property type="protein sequence ID" value="RSD17312.1"/>
    <property type="molecule type" value="Genomic_DNA"/>
</dbReference>
<evidence type="ECO:0000256" key="5">
    <source>
        <dbReference type="ARBA" id="ARBA00022597"/>
    </source>
</evidence>
<gene>
    <name evidence="14" type="ORF">EIY87_20035</name>
</gene>
<feature type="region of interest" description="Disordered" evidence="12">
    <location>
        <begin position="1"/>
        <end position="82"/>
    </location>
</feature>
<accession>A0A427T984</accession>
<dbReference type="InterPro" id="IPR050893">
    <property type="entry name" value="Sugar_PTS"/>
</dbReference>
<dbReference type="GO" id="GO:0090563">
    <property type="term" value="F:protein-phosphocysteine-sugar phosphotransferase activity"/>
    <property type="evidence" value="ECO:0007669"/>
    <property type="project" value="TreeGrafter"/>
</dbReference>
<dbReference type="AlphaFoldDB" id="A0A427T984"/>
<dbReference type="PANTHER" id="PTHR30181">
    <property type="entry name" value="MANNITOL PERMEASE IIC COMPONENT"/>
    <property type="match status" value="1"/>
</dbReference>
<evidence type="ECO:0000256" key="6">
    <source>
        <dbReference type="ARBA" id="ARBA00022679"/>
    </source>
</evidence>
<evidence type="ECO:0000256" key="7">
    <source>
        <dbReference type="ARBA" id="ARBA00022683"/>
    </source>
</evidence>
<evidence type="ECO:0000256" key="8">
    <source>
        <dbReference type="ARBA" id="ARBA00022777"/>
    </source>
</evidence>
<comment type="function">
    <text evidence="1">The phosphoenolpyruvate-dependent sugar phosphotransferase system (sugar PTS), a major carbohydrate active transport system, catalyzes the phosphorylation of incoming sugar substrates concomitantly with their translocation across the cell membrane. The enzyme II CmtAB PTS system is involved in D-mannitol transport.</text>
</comment>
<evidence type="ECO:0000256" key="9">
    <source>
        <dbReference type="ARBA" id="ARBA00029908"/>
    </source>
</evidence>
<comment type="caution">
    <text evidence="14">The sequence shown here is derived from an EMBL/GenBank/DDBJ whole genome shotgun (WGS) entry which is preliminary data.</text>
</comment>
<dbReference type="GO" id="GO:0016301">
    <property type="term" value="F:kinase activity"/>
    <property type="evidence" value="ECO:0007669"/>
    <property type="project" value="UniProtKB-KW"/>
</dbReference>
<evidence type="ECO:0000256" key="2">
    <source>
        <dbReference type="ARBA" id="ARBA00014783"/>
    </source>
</evidence>
<dbReference type="InterPro" id="IPR016152">
    <property type="entry name" value="PTrfase/Anion_transptr"/>
</dbReference>
<dbReference type="InterPro" id="IPR002178">
    <property type="entry name" value="PTS_EIIA_type-2_dom"/>
</dbReference>
<dbReference type="PANTHER" id="PTHR30181:SF3">
    <property type="entry name" value="MULTIPHOSPHORYL TRANSFER PROTEIN"/>
    <property type="match status" value="1"/>
</dbReference>
<feature type="region of interest" description="Disordered" evidence="12">
    <location>
        <begin position="120"/>
        <end position="140"/>
    </location>
</feature>
<evidence type="ECO:0000256" key="10">
    <source>
        <dbReference type="ARBA" id="ARBA00030956"/>
    </source>
</evidence>
<keyword evidence="8" id="KW-0418">Kinase</keyword>
<keyword evidence="3" id="KW-0813">Transport</keyword>
<name>A0A427T984_9PSEU</name>
<keyword evidence="6" id="KW-0808">Transferase</keyword>
<keyword evidence="15" id="KW-1185">Reference proteome</keyword>
<proteinExistence type="predicted"/>
<evidence type="ECO:0000313" key="14">
    <source>
        <dbReference type="EMBL" id="RSD17312.1"/>
    </source>
</evidence>
<evidence type="ECO:0000313" key="15">
    <source>
        <dbReference type="Proteomes" id="UP000267081"/>
    </source>
</evidence>
<dbReference type="GO" id="GO:0005886">
    <property type="term" value="C:plasma membrane"/>
    <property type="evidence" value="ECO:0007669"/>
    <property type="project" value="TreeGrafter"/>
</dbReference>
<evidence type="ECO:0000259" key="13">
    <source>
        <dbReference type="PROSITE" id="PS51094"/>
    </source>
</evidence>
<protein>
    <recommendedName>
        <fullName evidence="2">Mannitol-specific phosphotransferase enzyme IIA component</fullName>
    </recommendedName>
    <alternativeName>
        <fullName evidence="10">EIIA</fullName>
    </alternativeName>
    <alternativeName>
        <fullName evidence="11">EIII</fullName>
    </alternativeName>
    <alternativeName>
        <fullName evidence="9">PTS system mannitol-specific EIIA component</fullName>
    </alternativeName>
</protein>
<evidence type="ECO:0000256" key="11">
    <source>
        <dbReference type="ARBA" id="ARBA00030962"/>
    </source>
</evidence>
<dbReference type="SUPFAM" id="SSF55804">
    <property type="entry name" value="Phoshotransferase/anion transport protein"/>
    <property type="match status" value="1"/>
</dbReference>
<keyword evidence="5" id="KW-0762">Sugar transport</keyword>